<accession>A0AAN8A8J7</accession>
<feature type="signal peptide" evidence="2">
    <location>
        <begin position="1"/>
        <end position="24"/>
    </location>
</feature>
<evidence type="ECO:0000313" key="5">
    <source>
        <dbReference type="Proteomes" id="UP001306508"/>
    </source>
</evidence>
<dbReference type="EMBL" id="JAWIZZ010000047">
    <property type="protein sequence ID" value="KAK5779580.1"/>
    <property type="molecule type" value="Genomic_DNA"/>
</dbReference>
<gene>
    <name evidence="4" type="ORF">RI543_003472</name>
</gene>
<evidence type="ECO:0000313" key="4">
    <source>
        <dbReference type="EMBL" id="KAK5779580.1"/>
    </source>
</evidence>
<dbReference type="Gene3D" id="2.60.120.1560">
    <property type="match status" value="1"/>
</dbReference>
<dbReference type="InterPro" id="IPR037524">
    <property type="entry name" value="PA14/GLEYA"/>
</dbReference>
<dbReference type="PROSITE" id="PS51820">
    <property type="entry name" value="PA14"/>
    <property type="match status" value="1"/>
</dbReference>
<protein>
    <recommendedName>
        <fullName evidence="3">PA14 domain-containing protein</fullName>
    </recommendedName>
</protein>
<dbReference type="InterPro" id="IPR011658">
    <property type="entry name" value="PA14_dom"/>
</dbReference>
<keyword evidence="5" id="KW-1185">Reference proteome</keyword>
<dbReference type="AlphaFoldDB" id="A0AAN8A8J7"/>
<keyword evidence="2" id="KW-0732">Signal</keyword>
<evidence type="ECO:0000259" key="3">
    <source>
        <dbReference type="PROSITE" id="PS51820"/>
    </source>
</evidence>
<name>A0AAN8A8J7_9SACH</name>
<feature type="domain" description="PA14" evidence="3">
    <location>
        <begin position="61"/>
        <end position="215"/>
    </location>
</feature>
<evidence type="ECO:0000256" key="2">
    <source>
        <dbReference type="SAM" id="SignalP"/>
    </source>
</evidence>
<proteinExistence type="predicted"/>
<dbReference type="SMART" id="SM00758">
    <property type="entry name" value="PA14"/>
    <property type="match status" value="1"/>
</dbReference>
<sequence>MLLYYKNLITLLLGLHTYLQLATAAYAPAACSVPNNGTVGATVRYFQYPIHDTWSYRESWFLEGGYLRNKYVGTVTGVLNLTWDSGWPLTNPPYGYTGVNMNNFMMEITGYYKAPLTGIYTLNTKVDDSATIYLGSGEAFKCGGQHEDYKSPKYLVTVVGSARYGMDNDAQTIYMEEGYYYPFKILYINQNQKGVLEISINLPDGTVDNGIGSNLYSFPDESFSSLSDISFTYTGSIAYMTTTSTITTTLSDLSADTTTKTTTLTSMFNSYNEELIVVYYEAVPAPIVTTTYIPALIDSSSTLFTYTSYTANSNSSSSPIDIIVVATPVYSTTTAYSEGSVSTASALSTYISYITDSNGSSSAVGVVVVETPKPSAITSFIPGLVASASAQSTSTSYTTDSNGSSSPVDIVVVATPVHSTITAYSAGMVGSASALSTYISYTTDSNGSSSAVGVVVVETPKPSAITSFIPGLVASASAQSTSTSYTTDSNGSSSPVDIVVVATPTIARTSLGYYYWNLSVVSTKFSGAYTGISKFSKENIARTRNVEASNANIWNTMKIESSFSSALSDRSRSFNENTATTRNIETSDVNSWGTMKSESSSKRNGFEGQTSSSTEAIINTPKITVTQEPLQVYSQTAKPSDRSSTITLSHYETSGSSTSIIMNSQQITVAQEPLHASSQTTESSGRSSTVTLLQYEASAPNIVVKWSSFALALFSVLPFIF</sequence>
<comment type="caution">
    <text evidence="4">The sequence shown here is derived from an EMBL/GenBank/DDBJ whole genome shotgun (WGS) entry which is preliminary data.</text>
</comment>
<dbReference type="Pfam" id="PF07691">
    <property type="entry name" value="PA14"/>
    <property type="match status" value="1"/>
</dbReference>
<organism evidence="4 5">
    <name type="scientific">Arxiozyma heterogenica</name>
    <dbReference type="NCBI Taxonomy" id="278026"/>
    <lineage>
        <taxon>Eukaryota</taxon>
        <taxon>Fungi</taxon>
        <taxon>Dikarya</taxon>
        <taxon>Ascomycota</taxon>
        <taxon>Saccharomycotina</taxon>
        <taxon>Saccharomycetes</taxon>
        <taxon>Saccharomycetales</taxon>
        <taxon>Saccharomycetaceae</taxon>
        <taxon>Arxiozyma</taxon>
    </lineage>
</organism>
<evidence type="ECO:0000256" key="1">
    <source>
        <dbReference type="SAM" id="MobiDB-lite"/>
    </source>
</evidence>
<dbReference type="SUPFAM" id="SSF56988">
    <property type="entry name" value="Anthrax protective antigen"/>
    <property type="match status" value="1"/>
</dbReference>
<reference evidence="5" key="1">
    <citation type="submission" date="2023-07" db="EMBL/GenBank/DDBJ databases">
        <title>A draft genome of Kazachstania heterogenica Y-27499.</title>
        <authorList>
            <person name="Donic C."/>
            <person name="Kralova J.S."/>
            <person name="Fidel L."/>
            <person name="Ben-Dor S."/>
            <person name="Jung S."/>
        </authorList>
    </citation>
    <scope>NUCLEOTIDE SEQUENCE [LARGE SCALE GENOMIC DNA]</scope>
    <source>
        <strain evidence="5">Y27499</strain>
    </source>
</reference>
<feature type="region of interest" description="Disordered" evidence="1">
    <location>
        <begin position="591"/>
        <end position="612"/>
    </location>
</feature>
<dbReference type="Proteomes" id="UP001306508">
    <property type="component" value="Unassembled WGS sequence"/>
</dbReference>
<feature type="chain" id="PRO_5042953082" description="PA14 domain-containing protein" evidence="2">
    <location>
        <begin position="25"/>
        <end position="721"/>
    </location>
</feature>